<gene>
    <name evidence="2" type="ORF">DFJ67_7314</name>
</gene>
<name>A0A3D9ZYK0_9ACTN</name>
<dbReference type="EMBL" id="QUMQ01000001">
    <property type="protein sequence ID" value="REG01234.1"/>
    <property type="molecule type" value="Genomic_DNA"/>
</dbReference>
<evidence type="ECO:0000313" key="3">
    <source>
        <dbReference type="Proteomes" id="UP000256913"/>
    </source>
</evidence>
<feature type="region of interest" description="Disordered" evidence="1">
    <location>
        <begin position="272"/>
        <end position="301"/>
    </location>
</feature>
<accession>A0A3D9ZYK0</accession>
<dbReference type="AlphaFoldDB" id="A0A3D9ZYK0"/>
<evidence type="ECO:0000256" key="1">
    <source>
        <dbReference type="SAM" id="MobiDB-lite"/>
    </source>
</evidence>
<reference evidence="2 3" key="1">
    <citation type="submission" date="2018-08" db="EMBL/GenBank/DDBJ databases">
        <title>Sequencing the genomes of 1000 actinobacteria strains.</title>
        <authorList>
            <person name="Klenk H.-P."/>
        </authorList>
    </citation>
    <scope>NUCLEOTIDE SEQUENCE [LARGE SCALE GENOMIC DNA]</scope>
    <source>
        <strain evidence="2 3">DSM 44099</strain>
    </source>
</reference>
<feature type="region of interest" description="Disordered" evidence="1">
    <location>
        <begin position="357"/>
        <end position="456"/>
    </location>
</feature>
<organism evidence="2 3">
    <name type="scientific">Asanoa ferruginea</name>
    <dbReference type="NCBI Taxonomy" id="53367"/>
    <lineage>
        <taxon>Bacteria</taxon>
        <taxon>Bacillati</taxon>
        <taxon>Actinomycetota</taxon>
        <taxon>Actinomycetes</taxon>
        <taxon>Micromonosporales</taxon>
        <taxon>Micromonosporaceae</taxon>
        <taxon>Asanoa</taxon>
    </lineage>
</organism>
<proteinExistence type="predicted"/>
<feature type="region of interest" description="Disordered" evidence="1">
    <location>
        <begin position="52"/>
        <end position="83"/>
    </location>
</feature>
<protein>
    <submittedName>
        <fullName evidence="2">Uncharacterized protein</fullName>
    </submittedName>
</protein>
<feature type="compositionally biased region" description="Low complexity" evidence="1">
    <location>
        <begin position="372"/>
        <end position="384"/>
    </location>
</feature>
<evidence type="ECO:0000313" key="2">
    <source>
        <dbReference type="EMBL" id="REG01234.1"/>
    </source>
</evidence>
<comment type="caution">
    <text evidence="2">The sequence shown here is derived from an EMBL/GenBank/DDBJ whole genome shotgun (WGS) entry which is preliminary data.</text>
</comment>
<feature type="region of interest" description="Disordered" evidence="1">
    <location>
        <begin position="97"/>
        <end position="170"/>
    </location>
</feature>
<feature type="compositionally biased region" description="Low complexity" evidence="1">
    <location>
        <begin position="440"/>
        <end position="450"/>
    </location>
</feature>
<feature type="compositionally biased region" description="Basic and acidic residues" evidence="1">
    <location>
        <begin position="29"/>
        <end position="39"/>
    </location>
</feature>
<dbReference type="Proteomes" id="UP000256913">
    <property type="component" value="Unassembled WGS sequence"/>
</dbReference>
<feature type="region of interest" description="Disordered" evidence="1">
    <location>
        <begin position="18"/>
        <end position="39"/>
    </location>
</feature>
<feature type="compositionally biased region" description="Basic residues" evidence="1">
    <location>
        <begin position="385"/>
        <end position="398"/>
    </location>
</feature>
<sequence length="480" mass="50912">MRQLQFFTTTELAAMRDRTASRSYSPAGEEFRREHERHRAWGLTRRHAERLRRLRGSDCEPHTPTAAGINPERQPLTPPGPAVALRLEAPDRAVRPTADLASPASQNPGVKDAADRPGRQRNSSTETAAIASSRPAGGAPLRRAEKMPSRPAQNAPWRPMGNAPDAPIGTHANLLSAKRAAASSGKCDVIHNGNLAWRPAGNGARLQQKYTFAPRGAAHRDPAENTPPRPCGMCLVAARRELDLRGLAGGASSRPDGEWVFVVRRATSAGPARRRVGLRGPPGNVGRSGSTASGSSWSAGQRRQVRLDGEWVFVVRRATSAGPARRRVGLRGPPGDVGQGRPDGEWVFVVAVGQRRAGPARRRVGLRGPLSGRAGPTASGSSRSAGRRRAGPVRRRVGLRGPPGNVGQGRPGSDRPRSSARAELCGDGPAFVDDQTRQTQAGARGQSSISGGRGGLLVAGAVRRQLPTFPQRPQRAASGP</sequence>
<keyword evidence="3" id="KW-1185">Reference proteome</keyword>
<feature type="compositionally biased region" description="Low complexity" evidence="1">
    <location>
        <begin position="287"/>
        <end position="300"/>
    </location>
</feature>